<comment type="caution">
    <text evidence="2">The sequence shown here is derived from an EMBL/GenBank/DDBJ whole genome shotgun (WGS) entry which is preliminary data.</text>
</comment>
<protein>
    <recommendedName>
        <fullName evidence="4">BZIP domain-containing protein</fullName>
    </recommendedName>
</protein>
<dbReference type="InterPro" id="IPR046347">
    <property type="entry name" value="bZIP_sf"/>
</dbReference>
<keyword evidence="3" id="KW-1185">Reference proteome</keyword>
<evidence type="ECO:0008006" key="4">
    <source>
        <dbReference type="Google" id="ProtNLM"/>
    </source>
</evidence>
<organism evidence="2 3">
    <name type="scientific">Pomacea canaliculata</name>
    <name type="common">Golden apple snail</name>
    <dbReference type="NCBI Taxonomy" id="400727"/>
    <lineage>
        <taxon>Eukaryota</taxon>
        <taxon>Metazoa</taxon>
        <taxon>Spiralia</taxon>
        <taxon>Lophotrochozoa</taxon>
        <taxon>Mollusca</taxon>
        <taxon>Gastropoda</taxon>
        <taxon>Caenogastropoda</taxon>
        <taxon>Architaenioglossa</taxon>
        <taxon>Ampullarioidea</taxon>
        <taxon>Ampullariidae</taxon>
        <taxon>Pomacea</taxon>
    </lineage>
</organism>
<feature type="region of interest" description="Disordered" evidence="1">
    <location>
        <begin position="34"/>
        <end position="73"/>
    </location>
</feature>
<evidence type="ECO:0000256" key="1">
    <source>
        <dbReference type="SAM" id="MobiDB-lite"/>
    </source>
</evidence>
<reference evidence="2 3" key="1">
    <citation type="submission" date="2018-04" db="EMBL/GenBank/DDBJ databases">
        <title>The genome of golden apple snail Pomacea canaliculata provides insight into stress tolerance and invasive adaptation.</title>
        <authorList>
            <person name="Liu C."/>
            <person name="Liu B."/>
            <person name="Ren Y."/>
            <person name="Zhang Y."/>
            <person name="Wang H."/>
            <person name="Li S."/>
            <person name="Jiang F."/>
            <person name="Yin L."/>
            <person name="Zhang G."/>
            <person name="Qian W."/>
            <person name="Fan W."/>
        </authorList>
    </citation>
    <scope>NUCLEOTIDE SEQUENCE [LARGE SCALE GENOMIC DNA]</scope>
    <source>
        <strain evidence="2">SZHN2017</strain>
        <tissue evidence="2">Muscle</tissue>
    </source>
</reference>
<feature type="compositionally biased region" description="Polar residues" evidence="1">
    <location>
        <begin position="34"/>
        <end position="57"/>
    </location>
</feature>
<dbReference type="SUPFAM" id="SSF57959">
    <property type="entry name" value="Leucine zipper domain"/>
    <property type="match status" value="1"/>
</dbReference>
<evidence type="ECO:0000313" key="3">
    <source>
        <dbReference type="Proteomes" id="UP000245119"/>
    </source>
</evidence>
<sequence length="150" mass="17359">MYSEHVQYVTSHPNSEAFTTQTLFSFITSSGDTAKPFSQTRPDSHPSNQKSNKTAHNFVNHHPPPTVTSRKEKAKEMKVAIRKLHNKEAAKKSHLAKKKRKETLLKKSMELYEEKLQLEQDIRTLNNCLRLYHQMYSCMTHVCCLPDEDA</sequence>
<proteinExistence type="predicted"/>
<dbReference type="EMBL" id="PZQS01000001">
    <property type="protein sequence ID" value="PVD39282.1"/>
    <property type="molecule type" value="Genomic_DNA"/>
</dbReference>
<gene>
    <name evidence="2" type="ORF">C0Q70_01910</name>
</gene>
<dbReference type="Proteomes" id="UP000245119">
    <property type="component" value="Linkage Group LG1"/>
</dbReference>
<name>A0A2T7Q0T1_POMCA</name>
<dbReference type="AlphaFoldDB" id="A0A2T7Q0T1"/>
<evidence type="ECO:0000313" key="2">
    <source>
        <dbReference type="EMBL" id="PVD39282.1"/>
    </source>
</evidence>
<accession>A0A2T7Q0T1</accession>
<dbReference type="GO" id="GO:0003700">
    <property type="term" value="F:DNA-binding transcription factor activity"/>
    <property type="evidence" value="ECO:0007669"/>
    <property type="project" value="InterPro"/>
</dbReference>